<keyword evidence="4 9" id="KW-1133">Transmembrane helix</keyword>
<name>A0A5C3QK96_9AGAR</name>
<feature type="transmembrane region" description="Helical" evidence="9">
    <location>
        <begin position="310"/>
        <end position="330"/>
    </location>
</feature>
<dbReference type="SFLD" id="SFLDS00052">
    <property type="entry name" value="Ferric_Reductase_Domain"/>
    <property type="match status" value="1"/>
</dbReference>
<dbReference type="OrthoDB" id="4494341at2759"/>
<feature type="transmembrane region" description="Helical" evidence="9">
    <location>
        <begin position="268"/>
        <end position="289"/>
    </location>
</feature>
<evidence type="ECO:0000256" key="5">
    <source>
        <dbReference type="ARBA" id="ARBA00023065"/>
    </source>
</evidence>
<evidence type="ECO:0000256" key="3">
    <source>
        <dbReference type="ARBA" id="ARBA00022692"/>
    </source>
</evidence>
<dbReference type="InterPro" id="IPR051410">
    <property type="entry name" value="Ferric/Cupric_Reductase"/>
</dbReference>
<dbReference type="Pfam" id="PF01794">
    <property type="entry name" value="Ferric_reduct"/>
    <property type="match status" value="1"/>
</dbReference>
<feature type="transmembrane region" description="Helical" evidence="9">
    <location>
        <begin position="345"/>
        <end position="366"/>
    </location>
</feature>
<evidence type="ECO:0000256" key="10">
    <source>
        <dbReference type="SAM" id="SignalP"/>
    </source>
</evidence>
<gene>
    <name evidence="12" type="ORF">BDV98DRAFT_98858</name>
</gene>
<feature type="chain" id="PRO_5022986391" evidence="10">
    <location>
        <begin position="21"/>
        <end position="683"/>
    </location>
</feature>
<dbReference type="STRING" id="1884261.A0A5C3QK96"/>
<feature type="signal peptide" evidence="10">
    <location>
        <begin position="1"/>
        <end position="20"/>
    </location>
</feature>
<dbReference type="Proteomes" id="UP000305067">
    <property type="component" value="Unassembled WGS sequence"/>
</dbReference>
<sequence>MIKLTLLALGAFSGLSSVQAFIGYDIEMYNPPCAYACFSALSSNALACSEIMEMDGHAHAMSSSDCRAQDSAWLTSLAYCIQSRCEPFGVPTSKLESYWEKESTKSAGLVKPKWSYGASLANIQETPTLEAEEEGTMNFTALSADDKWFLQWNTMDSFARSEYVTATYSIAVLVAGFGLPIVLTLLGYLPFMHRFSSKLKPYIIYPALLGKRHVEPLPYSAGNAPTIGQALYVFFMVILTTILSSVTFKAAQPNAWYENAYQEVMNYVMLRTGMIAFGLLPLTILFAGRNNVLLWLSNWSHATYLLLHRWIARIFGLLVILHSILALHLYKDTGAYPEEEKLDYWIWGSVGTVAVSIMLIISGLYVRKRQYELFLISHIVLAIFVIAGCWYHIKYRFGSKWGYEKWIYAAMAVWAFDRIWRVLRVVKNGARRAVVTDLGSIVRVDVEGVRWSGRPGQHAYAYFPTLKPMRPWENHPFSVIPTALLRGQPRGSTLIATHDDPEKHSIPSSSSSSLAQHKGSAGLTFFIRKSAGLTKTLITHSSLLTFIDGPYTNTPSAPITACDRVLLIGGGVGITGLLPWVTQHSNVRVAWSVRHEAEGLVNALRPVIASRLLGAEDVDVRIGSRLDVEALLEEEAKRGWERVGVVVCGPGGMCDDVRKAVVSAARRTGGKTEWELEVDAYSW</sequence>
<keyword evidence="13" id="KW-1185">Reference proteome</keyword>
<evidence type="ECO:0000256" key="7">
    <source>
        <dbReference type="ARBA" id="ARBA00023180"/>
    </source>
</evidence>
<evidence type="ECO:0000256" key="2">
    <source>
        <dbReference type="ARBA" id="ARBA00022448"/>
    </source>
</evidence>
<evidence type="ECO:0000256" key="6">
    <source>
        <dbReference type="ARBA" id="ARBA00023136"/>
    </source>
</evidence>
<dbReference type="SFLD" id="SFLDG01168">
    <property type="entry name" value="Ferric_reductase_subgroup_(FRE"/>
    <property type="match status" value="1"/>
</dbReference>
<dbReference type="GO" id="GO:0006826">
    <property type="term" value="P:iron ion transport"/>
    <property type="evidence" value="ECO:0007669"/>
    <property type="project" value="TreeGrafter"/>
</dbReference>
<evidence type="ECO:0000256" key="1">
    <source>
        <dbReference type="ARBA" id="ARBA00004141"/>
    </source>
</evidence>
<keyword evidence="2" id="KW-0813">Transport</keyword>
<keyword evidence="5" id="KW-0406">Ion transport</keyword>
<feature type="transmembrane region" description="Helical" evidence="9">
    <location>
        <begin position="230"/>
        <end position="248"/>
    </location>
</feature>
<dbReference type="PANTHER" id="PTHR32361:SF9">
    <property type="entry name" value="FERRIC REDUCTASE TRANSMEMBRANE COMPONENT 3-RELATED"/>
    <property type="match status" value="1"/>
</dbReference>
<protein>
    <submittedName>
        <fullName evidence="12">Ferric reductase-like transmembrane component</fullName>
    </submittedName>
</protein>
<evidence type="ECO:0000259" key="11">
    <source>
        <dbReference type="PROSITE" id="PS51384"/>
    </source>
</evidence>
<dbReference type="Gene3D" id="3.40.50.80">
    <property type="entry name" value="Nucleotide-binding domain of ferredoxin-NADP reductase (FNR) module"/>
    <property type="match status" value="2"/>
</dbReference>
<dbReference type="InterPro" id="IPR039261">
    <property type="entry name" value="FNR_nucleotide-bd"/>
</dbReference>
<dbReference type="SUPFAM" id="SSF52343">
    <property type="entry name" value="Ferredoxin reductase-like, C-terminal NADP-linked domain"/>
    <property type="match status" value="1"/>
</dbReference>
<dbReference type="PROSITE" id="PS51384">
    <property type="entry name" value="FAD_FR"/>
    <property type="match status" value="1"/>
</dbReference>
<dbReference type="InterPro" id="IPR017927">
    <property type="entry name" value="FAD-bd_FR_type"/>
</dbReference>
<feature type="transmembrane region" description="Helical" evidence="9">
    <location>
        <begin position="373"/>
        <end position="393"/>
    </location>
</feature>
<dbReference type="GO" id="GO:0000293">
    <property type="term" value="F:ferric-chelate reductase activity"/>
    <property type="evidence" value="ECO:0007669"/>
    <property type="project" value="TreeGrafter"/>
</dbReference>
<keyword evidence="7" id="KW-0325">Glycoprotein</keyword>
<feature type="transmembrane region" description="Helical" evidence="9">
    <location>
        <begin position="168"/>
        <end position="191"/>
    </location>
</feature>
<reference evidence="12 13" key="1">
    <citation type="journal article" date="2019" name="Nat. Ecol. Evol.">
        <title>Megaphylogeny resolves global patterns of mushroom evolution.</title>
        <authorList>
            <person name="Varga T."/>
            <person name="Krizsan K."/>
            <person name="Foldi C."/>
            <person name="Dima B."/>
            <person name="Sanchez-Garcia M."/>
            <person name="Sanchez-Ramirez S."/>
            <person name="Szollosi G.J."/>
            <person name="Szarkandi J.G."/>
            <person name="Papp V."/>
            <person name="Albert L."/>
            <person name="Andreopoulos W."/>
            <person name="Angelini C."/>
            <person name="Antonin V."/>
            <person name="Barry K.W."/>
            <person name="Bougher N.L."/>
            <person name="Buchanan P."/>
            <person name="Buyck B."/>
            <person name="Bense V."/>
            <person name="Catcheside P."/>
            <person name="Chovatia M."/>
            <person name="Cooper J."/>
            <person name="Damon W."/>
            <person name="Desjardin D."/>
            <person name="Finy P."/>
            <person name="Geml J."/>
            <person name="Haridas S."/>
            <person name="Hughes K."/>
            <person name="Justo A."/>
            <person name="Karasinski D."/>
            <person name="Kautmanova I."/>
            <person name="Kiss B."/>
            <person name="Kocsube S."/>
            <person name="Kotiranta H."/>
            <person name="LaButti K.M."/>
            <person name="Lechner B.E."/>
            <person name="Liimatainen K."/>
            <person name="Lipzen A."/>
            <person name="Lukacs Z."/>
            <person name="Mihaltcheva S."/>
            <person name="Morgado L.N."/>
            <person name="Niskanen T."/>
            <person name="Noordeloos M.E."/>
            <person name="Ohm R.A."/>
            <person name="Ortiz-Santana B."/>
            <person name="Ovrebo C."/>
            <person name="Racz N."/>
            <person name="Riley R."/>
            <person name="Savchenko A."/>
            <person name="Shiryaev A."/>
            <person name="Soop K."/>
            <person name="Spirin V."/>
            <person name="Szebenyi C."/>
            <person name="Tomsovsky M."/>
            <person name="Tulloss R.E."/>
            <person name="Uehling J."/>
            <person name="Grigoriev I.V."/>
            <person name="Vagvolgyi C."/>
            <person name="Papp T."/>
            <person name="Martin F.M."/>
            <person name="Miettinen O."/>
            <person name="Hibbett D.S."/>
            <person name="Nagy L.G."/>
        </authorList>
    </citation>
    <scope>NUCLEOTIDE SEQUENCE [LARGE SCALE GENOMIC DNA]</scope>
    <source>
        <strain evidence="12 13">CBS 309.79</strain>
    </source>
</reference>
<keyword evidence="3 9" id="KW-0812">Transmembrane</keyword>
<keyword evidence="10" id="KW-0732">Signal</keyword>
<keyword evidence="6 9" id="KW-0472">Membrane</keyword>
<evidence type="ECO:0000313" key="13">
    <source>
        <dbReference type="Proteomes" id="UP000305067"/>
    </source>
</evidence>
<evidence type="ECO:0000256" key="4">
    <source>
        <dbReference type="ARBA" id="ARBA00022989"/>
    </source>
</evidence>
<dbReference type="AlphaFoldDB" id="A0A5C3QK96"/>
<evidence type="ECO:0000313" key="12">
    <source>
        <dbReference type="EMBL" id="TFL00891.1"/>
    </source>
</evidence>
<dbReference type="GO" id="GO:0005886">
    <property type="term" value="C:plasma membrane"/>
    <property type="evidence" value="ECO:0007669"/>
    <property type="project" value="TreeGrafter"/>
</dbReference>
<evidence type="ECO:0000256" key="9">
    <source>
        <dbReference type="SAM" id="Phobius"/>
    </source>
</evidence>
<evidence type="ECO:0000256" key="8">
    <source>
        <dbReference type="SAM" id="MobiDB-lite"/>
    </source>
</evidence>
<proteinExistence type="predicted"/>
<dbReference type="GO" id="GO:0006879">
    <property type="term" value="P:intracellular iron ion homeostasis"/>
    <property type="evidence" value="ECO:0007669"/>
    <property type="project" value="TreeGrafter"/>
</dbReference>
<dbReference type="EMBL" id="ML178827">
    <property type="protein sequence ID" value="TFL00891.1"/>
    <property type="molecule type" value="Genomic_DNA"/>
</dbReference>
<dbReference type="CDD" id="cd06186">
    <property type="entry name" value="NOX_Duox_like_FAD_NADP"/>
    <property type="match status" value="1"/>
</dbReference>
<dbReference type="GO" id="GO:0015677">
    <property type="term" value="P:copper ion import"/>
    <property type="evidence" value="ECO:0007669"/>
    <property type="project" value="TreeGrafter"/>
</dbReference>
<dbReference type="InterPro" id="IPR013130">
    <property type="entry name" value="Fe3_Rdtase_TM_dom"/>
</dbReference>
<comment type="subcellular location">
    <subcellularLocation>
        <location evidence="1">Membrane</location>
        <topology evidence="1">Multi-pass membrane protein</topology>
    </subcellularLocation>
</comment>
<organism evidence="12 13">
    <name type="scientific">Pterulicium gracile</name>
    <dbReference type="NCBI Taxonomy" id="1884261"/>
    <lineage>
        <taxon>Eukaryota</taxon>
        <taxon>Fungi</taxon>
        <taxon>Dikarya</taxon>
        <taxon>Basidiomycota</taxon>
        <taxon>Agaricomycotina</taxon>
        <taxon>Agaricomycetes</taxon>
        <taxon>Agaricomycetidae</taxon>
        <taxon>Agaricales</taxon>
        <taxon>Pleurotineae</taxon>
        <taxon>Pterulaceae</taxon>
        <taxon>Pterulicium</taxon>
    </lineage>
</organism>
<dbReference type="PANTHER" id="PTHR32361">
    <property type="entry name" value="FERRIC/CUPRIC REDUCTASE TRANSMEMBRANE COMPONENT"/>
    <property type="match status" value="1"/>
</dbReference>
<accession>A0A5C3QK96</accession>
<feature type="region of interest" description="Disordered" evidence="8">
    <location>
        <begin position="496"/>
        <end position="515"/>
    </location>
</feature>
<feature type="domain" description="FAD-binding FR-type" evidence="11">
    <location>
        <begin position="418"/>
        <end position="579"/>
    </location>
</feature>